<dbReference type="InterPro" id="IPR013762">
    <property type="entry name" value="Integrase-like_cat_sf"/>
</dbReference>
<dbReference type="InterPro" id="IPR010998">
    <property type="entry name" value="Integrase_recombinase_N"/>
</dbReference>
<evidence type="ECO:0000256" key="1">
    <source>
        <dbReference type="ARBA" id="ARBA00003283"/>
    </source>
</evidence>
<feature type="domain" description="Tyr recombinase" evidence="7">
    <location>
        <begin position="108"/>
        <end position="281"/>
    </location>
</feature>
<evidence type="ECO:0000256" key="6">
    <source>
        <dbReference type="PROSITE-ProRule" id="PRU01248"/>
    </source>
</evidence>
<dbReference type="InterPro" id="IPR050090">
    <property type="entry name" value="Tyrosine_recombinase_XerCD"/>
</dbReference>
<dbReference type="InterPro" id="IPR011010">
    <property type="entry name" value="DNA_brk_join_enz"/>
</dbReference>
<dbReference type="PROSITE" id="PS51898">
    <property type="entry name" value="TYR_RECOMBINASE"/>
    <property type="match status" value="1"/>
</dbReference>
<gene>
    <name evidence="9" type="ORF">OCV88_01945</name>
</gene>
<keyword evidence="10" id="KW-1185">Reference proteome</keyword>
<protein>
    <submittedName>
        <fullName evidence="9">Tyrosine-type recombinase/integrase</fullName>
    </submittedName>
</protein>
<dbReference type="EMBL" id="JAOQJQ010000001">
    <property type="protein sequence ID" value="MCU6761097.1"/>
    <property type="molecule type" value="Genomic_DNA"/>
</dbReference>
<dbReference type="InterPro" id="IPR004107">
    <property type="entry name" value="Integrase_SAM-like_N"/>
</dbReference>
<comment type="similarity">
    <text evidence="2">Belongs to the 'phage' integrase family.</text>
</comment>
<dbReference type="PANTHER" id="PTHR30349:SF89">
    <property type="entry name" value="INTEGRASE_RECOMBINASE"/>
    <property type="match status" value="1"/>
</dbReference>
<evidence type="ECO:0000256" key="2">
    <source>
        <dbReference type="ARBA" id="ARBA00008857"/>
    </source>
</evidence>
<evidence type="ECO:0000313" key="9">
    <source>
        <dbReference type="EMBL" id="MCU6761097.1"/>
    </source>
</evidence>
<dbReference type="PANTHER" id="PTHR30349">
    <property type="entry name" value="PHAGE INTEGRASE-RELATED"/>
    <property type="match status" value="1"/>
</dbReference>
<dbReference type="RefSeq" id="WP_262590597.1">
    <property type="nucleotide sequence ID" value="NZ_JAOQJQ010000001.1"/>
</dbReference>
<dbReference type="InterPro" id="IPR044068">
    <property type="entry name" value="CB"/>
</dbReference>
<dbReference type="Pfam" id="PF02899">
    <property type="entry name" value="Phage_int_SAM_1"/>
    <property type="match status" value="1"/>
</dbReference>
<evidence type="ECO:0000259" key="7">
    <source>
        <dbReference type="PROSITE" id="PS51898"/>
    </source>
</evidence>
<comment type="function">
    <text evidence="1">Site-specific tyrosine recombinase, which acts by catalyzing the cutting and rejoining of the recombining DNA molecules.</text>
</comment>
<keyword evidence="4 6" id="KW-0238">DNA-binding</keyword>
<dbReference type="Pfam" id="PF00589">
    <property type="entry name" value="Phage_integrase"/>
    <property type="match status" value="1"/>
</dbReference>
<dbReference type="Proteomes" id="UP001652442">
    <property type="component" value="Unassembled WGS sequence"/>
</dbReference>
<dbReference type="InterPro" id="IPR002104">
    <property type="entry name" value="Integrase_catalytic"/>
</dbReference>
<dbReference type="Gene3D" id="1.10.443.10">
    <property type="entry name" value="Intergrase catalytic core"/>
    <property type="match status" value="1"/>
</dbReference>
<evidence type="ECO:0000256" key="4">
    <source>
        <dbReference type="ARBA" id="ARBA00023125"/>
    </source>
</evidence>
<name>A0ABT2TG26_9FIRM</name>
<reference evidence="9 10" key="1">
    <citation type="journal article" date="2021" name="ISME Commun">
        <title>Automated analysis of genomic sequences facilitates high-throughput and comprehensive description of bacteria.</title>
        <authorList>
            <person name="Hitch T.C.A."/>
        </authorList>
    </citation>
    <scope>NUCLEOTIDE SEQUENCE [LARGE SCALE GENOMIC DNA]</scope>
    <source>
        <strain evidence="9 10">Sanger_109</strain>
    </source>
</reference>
<evidence type="ECO:0000259" key="8">
    <source>
        <dbReference type="PROSITE" id="PS51900"/>
    </source>
</evidence>
<accession>A0ABT2TG26</accession>
<organism evidence="9 10">
    <name type="scientific">Brotonthovivens ammoniilytica</name>
    <dbReference type="NCBI Taxonomy" id="2981725"/>
    <lineage>
        <taxon>Bacteria</taxon>
        <taxon>Bacillati</taxon>
        <taxon>Bacillota</taxon>
        <taxon>Clostridia</taxon>
        <taxon>Lachnospirales</taxon>
        <taxon>Lachnospiraceae</taxon>
        <taxon>Brotonthovivens</taxon>
    </lineage>
</organism>
<evidence type="ECO:0000313" key="10">
    <source>
        <dbReference type="Proteomes" id="UP001652442"/>
    </source>
</evidence>
<evidence type="ECO:0000256" key="3">
    <source>
        <dbReference type="ARBA" id="ARBA00022908"/>
    </source>
</evidence>
<keyword evidence="5" id="KW-0233">DNA recombination</keyword>
<evidence type="ECO:0000256" key="5">
    <source>
        <dbReference type="ARBA" id="ARBA00023172"/>
    </source>
</evidence>
<dbReference type="PROSITE" id="PS51900">
    <property type="entry name" value="CB"/>
    <property type="match status" value="1"/>
</dbReference>
<dbReference type="Gene3D" id="1.10.150.130">
    <property type="match status" value="1"/>
</dbReference>
<proteinExistence type="inferred from homology"/>
<feature type="domain" description="Core-binding (CB)" evidence="8">
    <location>
        <begin position="11"/>
        <end position="90"/>
    </location>
</feature>
<comment type="caution">
    <text evidence="9">The sequence shown here is derived from an EMBL/GenBank/DDBJ whole genome shotgun (WGS) entry which is preliminary data.</text>
</comment>
<dbReference type="SUPFAM" id="SSF56349">
    <property type="entry name" value="DNA breaking-rejoining enzymes"/>
    <property type="match status" value="1"/>
</dbReference>
<keyword evidence="3" id="KW-0229">DNA integration</keyword>
<sequence>MNYPNTEKEVILQKEYLAGFEEYLVEKECASNTIKKYISDVKKFYGFLSGNLEISKERLIEYKKWLISKYSGSSVNSMLVACNQFLDFLGLGRMKVRLLKIQRQLFLEEEKNLSRSEYLKLVNTARRKGKEQLALIMETICSTGIRVSELEYFTVSGVHRGKVNIWNKGKYRVIILPKKMQYRLLAYIKEQKIASGPIFRTRNGKAKHRSNIWREMKQLACDAGIDPVKIFPHNLRHLFARTFYQVTKNLVNLADILGHSNMEVTRIYTSDGLNIWKKNINRLDLLGKKITT</sequence>